<evidence type="ECO:0000313" key="1">
    <source>
        <dbReference type="EMBL" id="KAG5590530.1"/>
    </source>
</evidence>
<dbReference type="AlphaFoldDB" id="A0A9J5XRX1"/>
<sequence>MENMVWKEVIKLKYERVDMWMTKMNQFQGGKWFESVFLGGQMDRSKTSKTTLPKLTHPTSKSRPLFLKCEQARIPSTPQEEFK</sequence>
<accession>A0A9J5XRX1</accession>
<reference evidence="1 2" key="1">
    <citation type="submission" date="2020-09" db="EMBL/GenBank/DDBJ databases">
        <title>De no assembly of potato wild relative species, Solanum commersonii.</title>
        <authorList>
            <person name="Cho K."/>
        </authorList>
    </citation>
    <scope>NUCLEOTIDE SEQUENCE [LARGE SCALE GENOMIC DNA]</scope>
    <source>
        <strain evidence="1">LZ3.2</strain>
        <tissue evidence="1">Leaf</tissue>
    </source>
</reference>
<dbReference type="Proteomes" id="UP000824120">
    <property type="component" value="Chromosome 8"/>
</dbReference>
<evidence type="ECO:0000313" key="2">
    <source>
        <dbReference type="Proteomes" id="UP000824120"/>
    </source>
</evidence>
<gene>
    <name evidence="1" type="ORF">H5410_041044</name>
</gene>
<protein>
    <submittedName>
        <fullName evidence="1">Uncharacterized protein</fullName>
    </submittedName>
</protein>
<name>A0A9J5XRX1_SOLCO</name>
<dbReference type="EMBL" id="JACXVP010000008">
    <property type="protein sequence ID" value="KAG5590530.1"/>
    <property type="molecule type" value="Genomic_DNA"/>
</dbReference>
<keyword evidence="2" id="KW-1185">Reference proteome</keyword>
<comment type="caution">
    <text evidence="1">The sequence shown here is derived from an EMBL/GenBank/DDBJ whole genome shotgun (WGS) entry which is preliminary data.</text>
</comment>
<organism evidence="1 2">
    <name type="scientific">Solanum commersonii</name>
    <name type="common">Commerson's wild potato</name>
    <name type="synonym">Commerson's nightshade</name>
    <dbReference type="NCBI Taxonomy" id="4109"/>
    <lineage>
        <taxon>Eukaryota</taxon>
        <taxon>Viridiplantae</taxon>
        <taxon>Streptophyta</taxon>
        <taxon>Embryophyta</taxon>
        <taxon>Tracheophyta</taxon>
        <taxon>Spermatophyta</taxon>
        <taxon>Magnoliopsida</taxon>
        <taxon>eudicotyledons</taxon>
        <taxon>Gunneridae</taxon>
        <taxon>Pentapetalae</taxon>
        <taxon>asterids</taxon>
        <taxon>lamiids</taxon>
        <taxon>Solanales</taxon>
        <taxon>Solanaceae</taxon>
        <taxon>Solanoideae</taxon>
        <taxon>Solaneae</taxon>
        <taxon>Solanum</taxon>
    </lineage>
</organism>
<proteinExistence type="predicted"/>